<evidence type="ECO:0000313" key="4">
    <source>
        <dbReference type="EMBL" id="MCW6537726.1"/>
    </source>
</evidence>
<feature type="repeat" description="ANK" evidence="3">
    <location>
        <begin position="88"/>
        <end position="120"/>
    </location>
</feature>
<reference evidence="4" key="1">
    <citation type="submission" date="2022-06" db="EMBL/GenBank/DDBJ databases">
        <title>Sphingomonas sp. nov. isolated from rhizosphere soil of tomato.</title>
        <authorList>
            <person name="Dong H."/>
            <person name="Gao R."/>
        </authorList>
    </citation>
    <scope>NUCLEOTIDE SEQUENCE</scope>
    <source>
        <strain evidence="4">MMSM24</strain>
    </source>
</reference>
<name>A0AA42CWE2_9SPHN</name>
<dbReference type="InterPro" id="IPR036770">
    <property type="entry name" value="Ankyrin_rpt-contain_sf"/>
</dbReference>
<dbReference type="Gene3D" id="1.25.40.20">
    <property type="entry name" value="Ankyrin repeat-containing domain"/>
    <property type="match status" value="2"/>
</dbReference>
<dbReference type="PROSITE" id="PS50088">
    <property type="entry name" value="ANK_REPEAT"/>
    <property type="match status" value="2"/>
</dbReference>
<evidence type="ECO:0000313" key="5">
    <source>
        <dbReference type="Proteomes" id="UP001165565"/>
    </source>
</evidence>
<dbReference type="EMBL" id="JANFAV010000031">
    <property type="protein sequence ID" value="MCW6537726.1"/>
    <property type="molecule type" value="Genomic_DNA"/>
</dbReference>
<dbReference type="SUPFAM" id="SSF48403">
    <property type="entry name" value="Ankyrin repeat"/>
    <property type="match status" value="1"/>
</dbReference>
<dbReference type="Proteomes" id="UP001165565">
    <property type="component" value="Unassembled WGS sequence"/>
</dbReference>
<feature type="repeat" description="ANK" evidence="3">
    <location>
        <begin position="155"/>
        <end position="187"/>
    </location>
</feature>
<accession>A0AA42CWE2</accession>
<keyword evidence="2 3" id="KW-0040">ANK repeat</keyword>
<dbReference type="Pfam" id="PF12796">
    <property type="entry name" value="Ank_2"/>
    <property type="match status" value="2"/>
</dbReference>
<sequence>MAIVATGAAKPASDPRQVFRDPTAAALAIAIADDDRGKVRDLAKAGADLSARGQDDVTLLQWAMLRNQTAMVRLLLRFGADPAQRGFNRMTALHMAAMAKGKPYLAIMLDRGANPNVLGGRSEAPVLTEALMNGNADAVALLLAHRANPNLADRQGDTPLHTAAQINDYRSMLALLRAGADPTIQNKLRKTFVPYFVIHPKQSMMSWETRSARSAVQAWLHEHGYSNPVR</sequence>
<evidence type="ECO:0000256" key="2">
    <source>
        <dbReference type="ARBA" id="ARBA00023043"/>
    </source>
</evidence>
<dbReference type="PROSITE" id="PS50297">
    <property type="entry name" value="ANK_REP_REGION"/>
    <property type="match status" value="1"/>
</dbReference>
<proteinExistence type="predicted"/>
<keyword evidence="1" id="KW-0677">Repeat</keyword>
<gene>
    <name evidence="4" type="ORF">NEE01_23375</name>
</gene>
<dbReference type="SMART" id="SM00248">
    <property type="entry name" value="ANK"/>
    <property type="match status" value="4"/>
</dbReference>
<organism evidence="4 5">
    <name type="scientific">Sphingomonas lycopersici</name>
    <dbReference type="NCBI Taxonomy" id="2951807"/>
    <lineage>
        <taxon>Bacteria</taxon>
        <taxon>Pseudomonadati</taxon>
        <taxon>Pseudomonadota</taxon>
        <taxon>Alphaproteobacteria</taxon>
        <taxon>Sphingomonadales</taxon>
        <taxon>Sphingomonadaceae</taxon>
        <taxon>Sphingomonas</taxon>
    </lineage>
</organism>
<evidence type="ECO:0000256" key="3">
    <source>
        <dbReference type="PROSITE-ProRule" id="PRU00023"/>
    </source>
</evidence>
<dbReference type="InterPro" id="IPR002110">
    <property type="entry name" value="Ankyrin_rpt"/>
</dbReference>
<protein>
    <submittedName>
        <fullName evidence="4">Ankyrin repeat domain-containing protein</fullName>
    </submittedName>
</protein>
<evidence type="ECO:0000256" key="1">
    <source>
        <dbReference type="ARBA" id="ARBA00022737"/>
    </source>
</evidence>
<keyword evidence="5" id="KW-1185">Reference proteome</keyword>
<dbReference type="PANTHER" id="PTHR24171">
    <property type="entry name" value="ANKYRIN REPEAT DOMAIN-CONTAINING PROTEIN 39-RELATED"/>
    <property type="match status" value="1"/>
</dbReference>
<comment type="caution">
    <text evidence="4">The sequence shown here is derived from an EMBL/GenBank/DDBJ whole genome shotgun (WGS) entry which is preliminary data.</text>
</comment>
<dbReference type="AlphaFoldDB" id="A0AA42CWE2"/>